<evidence type="ECO:0000256" key="2">
    <source>
        <dbReference type="SAM" id="MobiDB-lite"/>
    </source>
</evidence>
<feature type="compositionally biased region" description="Polar residues" evidence="2">
    <location>
        <begin position="310"/>
        <end position="328"/>
    </location>
</feature>
<feature type="compositionally biased region" description="Polar residues" evidence="2">
    <location>
        <begin position="155"/>
        <end position="168"/>
    </location>
</feature>
<gene>
    <name evidence="3" type="ORF">NESM_000228400</name>
</gene>
<accession>A0AAW0F7F0</accession>
<organism evidence="3 4">
    <name type="scientific">Novymonas esmeraldas</name>
    <dbReference type="NCBI Taxonomy" id="1808958"/>
    <lineage>
        <taxon>Eukaryota</taxon>
        <taxon>Discoba</taxon>
        <taxon>Euglenozoa</taxon>
        <taxon>Kinetoplastea</taxon>
        <taxon>Metakinetoplastina</taxon>
        <taxon>Trypanosomatida</taxon>
        <taxon>Trypanosomatidae</taxon>
        <taxon>Novymonas</taxon>
    </lineage>
</organism>
<dbReference type="EMBL" id="JAECZO010000018">
    <property type="protein sequence ID" value="KAK7201637.1"/>
    <property type="molecule type" value="Genomic_DNA"/>
</dbReference>
<evidence type="ECO:0000313" key="4">
    <source>
        <dbReference type="Proteomes" id="UP001430356"/>
    </source>
</evidence>
<feature type="region of interest" description="Disordered" evidence="2">
    <location>
        <begin position="146"/>
        <end position="168"/>
    </location>
</feature>
<feature type="compositionally biased region" description="Low complexity" evidence="2">
    <location>
        <begin position="899"/>
        <end position="913"/>
    </location>
</feature>
<feature type="compositionally biased region" description="Basic and acidic residues" evidence="2">
    <location>
        <begin position="234"/>
        <end position="245"/>
    </location>
</feature>
<dbReference type="Proteomes" id="UP001430356">
    <property type="component" value="Unassembled WGS sequence"/>
</dbReference>
<feature type="compositionally biased region" description="Low complexity" evidence="2">
    <location>
        <begin position="368"/>
        <end position="389"/>
    </location>
</feature>
<feature type="coiled-coil region" evidence="1">
    <location>
        <begin position="31"/>
        <end position="82"/>
    </location>
</feature>
<feature type="compositionally biased region" description="Polar residues" evidence="2">
    <location>
        <begin position="874"/>
        <end position="895"/>
    </location>
</feature>
<reference evidence="3 4" key="1">
    <citation type="journal article" date="2021" name="MBio">
        <title>A New Model Trypanosomatid, Novymonas esmeraldas: Genomic Perception of Its 'Candidatus Pandoraea novymonadis' Endosymbiont.</title>
        <authorList>
            <person name="Zakharova A."/>
            <person name="Saura A."/>
            <person name="Butenko A."/>
            <person name="Podesvova L."/>
            <person name="Warmusova S."/>
            <person name="Kostygov A.Y."/>
            <person name="Nenarokova A."/>
            <person name="Lukes J."/>
            <person name="Opperdoes F.R."/>
            <person name="Yurchenko V."/>
        </authorList>
    </citation>
    <scope>NUCLEOTIDE SEQUENCE [LARGE SCALE GENOMIC DNA]</scope>
    <source>
        <strain evidence="3 4">E262AT.01</strain>
    </source>
</reference>
<keyword evidence="4" id="KW-1185">Reference proteome</keyword>
<dbReference type="PANTHER" id="PTHR23159">
    <property type="entry name" value="CENTROSOMAL PROTEIN 2"/>
    <property type="match status" value="1"/>
</dbReference>
<feature type="region of interest" description="Disordered" evidence="2">
    <location>
        <begin position="874"/>
        <end position="940"/>
    </location>
</feature>
<sequence length="940" mass="99703">MSVETQDVEVEVDLSKLIDVGLSFLPLQLTMKDILQRLARLERENTAQNHEIGRLTANMAELEAANESLQKAQQELADAAAAAAPVDPEGPPRMSSKDLEAEHAAIWEEMSRLNSLLGDLQEDAERDRHTIDEIYAARKQLNSAAAATGGVSRHPSVSTASKSGASPSVQLPAAIAGAVSPARGTSANSAVAGTSQRQHDAAVSAEASMPVGDLILSKAHQALELAPEADFTAFHDSRDGSQRGDADEESGASRASGGAAPASLSSRPMSGGGGGAPPPPRRGMSIVDGPHGPQSRASIIAPLPRGQETHPASASPKATSGSSLTWAATTGGEDAGEHREAAAAEAAPASVQQQQLRRPSMYAEKRMSTSAARRASNRAATAATDAGSPATPPSVFDKLRRDGEDIAYLNRVVAEILGEMKGLHEDVDFLRTTHREADSAGDRSGAVMDGDELDNLLRRVARVEADVVDTRQQTQHRDDRLQEDLDDLKKQLRVARGLTDDDVDALRRAAELAERLRQAEERLRALEAGQGMLQQQFADVLAVGAGDGGDGASEVNALQFAALQGTVKELERQLAALLAAQEGQRDWTEDIRKLNDAVRAVEGAVETAQDQLQRLQREAARLEEAKANRTELPEEVPRRSSAGGDAAVVADVAARLSRAEANIERLSDGKADRTALHKLRDELNALRQLVELANAQRRDGGGDDDGKLGAASEGLLRDLQGELSALKEAYNARVAGGSMSGEDADDLRGRIDRLDHCKADATLVANKAERDYVENALERLMREVEQVLNATNAGLIDTLEKSLGILRDMIDGRASKQDVANLQGWMAEANVGGGGGAGAPDGLTGFKGFRCLGCNRPMDNMRPRTLPATMTPFLNRNPQNHPQDTVTRTIQQQQAPPRAASGPTAVAGVTGAAHRPTAGTPDGSFHRSTNSEPLPPIEPM</sequence>
<proteinExistence type="predicted"/>
<dbReference type="AlphaFoldDB" id="A0AAW0F7F0"/>
<feature type="compositionally biased region" description="Low complexity" evidence="2">
    <location>
        <begin position="252"/>
        <end position="269"/>
    </location>
</feature>
<evidence type="ECO:0000256" key="1">
    <source>
        <dbReference type="SAM" id="Coils"/>
    </source>
</evidence>
<comment type="caution">
    <text evidence="3">The sequence shown here is derived from an EMBL/GenBank/DDBJ whole genome shotgun (WGS) entry which is preliminary data.</text>
</comment>
<keyword evidence="1" id="KW-0175">Coiled coil</keyword>
<name>A0AAW0F7F0_9TRYP</name>
<evidence type="ECO:0000313" key="3">
    <source>
        <dbReference type="EMBL" id="KAK7201637.1"/>
    </source>
</evidence>
<dbReference type="PANTHER" id="PTHR23159:SF60">
    <property type="entry name" value="SPINDLE ASSEMBLY ABNORMAL PROTEIN 4"/>
    <property type="match status" value="1"/>
</dbReference>
<feature type="compositionally biased region" description="Basic and acidic residues" evidence="2">
    <location>
        <begin position="624"/>
        <end position="638"/>
    </location>
</feature>
<feature type="coiled-coil region" evidence="1">
    <location>
        <begin position="453"/>
        <end position="536"/>
    </location>
</feature>
<feature type="region of interest" description="Disordered" evidence="2">
    <location>
        <begin position="624"/>
        <end position="643"/>
    </location>
</feature>
<feature type="region of interest" description="Disordered" evidence="2">
    <location>
        <begin position="184"/>
        <end position="204"/>
    </location>
</feature>
<feature type="compositionally biased region" description="Polar residues" evidence="2">
    <location>
        <begin position="184"/>
        <end position="196"/>
    </location>
</feature>
<feature type="region of interest" description="Disordered" evidence="2">
    <location>
        <begin position="234"/>
        <end position="397"/>
    </location>
</feature>
<protein>
    <submittedName>
        <fullName evidence="3">Uncharacterized protein</fullName>
    </submittedName>
</protein>